<proteinExistence type="predicted"/>
<evidence type="ECO:0008006" key="4">
    <source>
        <dbReference type="Google" id="ProtNLM"/>
    </source>
</evidence>
<feature type="region of interest" description="Disordered" evidence="1">
    <location>
        <begin position="358"/>
        <end position="377"/>
    </location>
</feature>
<dbReference type="GO" id="GO:0003677">
    <property type="term" value="F:DNA binding"/>
    <property type="evidence" value="ECO:0007669"/>
    <property type="project" value="InterPro"/>
</dbReference>
<evidence type="ECO:0000313" key="3">
    <source>
        <dbReference type="Proteomes" id="UP000289546"/>
    </source>
</evidence>
<name>A0A4Q0RYA5_9BRAD</name>
<gene>
    <name evidence="2" type="ORF">XH99_29610</name>
</gene>
<protein>
    <recommendedName>
        <fullName evidence="4">Integrase DNA-binding domain-containing protein</fullName>
    </recommendedName>
</protein>
<dbReference type="AlphaFoldDB" id="A0A4Q0RYA5"/>
<dbReference type="Proteomes" id="UP000289546">
    <property type="component" value="Unassembled WGS sequence"/>
</dbReference>
<feature type="compositionally biased region" description="Polar residues" evidence="1">
    <location>
        <begin position="542"/>
        <end position="551"/>
    </location>
</feature>
<reference evidence="2 3" key="1">
    <citation type="submission" date="2015-04" db="EMBL/GenBank/DDBJ databases">
        <title>Comparative genomics of rhizobia nodulating Arachis hypogaea in China.</title>
        <authorList>
            <person name="Li Y."/>
        </authorList>
    </citation>
    <scope>NUCLEOTIDE SEQUENCE [LARGE SCALE GENOMIC DNA]</scope>
    <source>
        <strain evidence="2 3">CCBAU 51757</strain>
    </source>
</reference>
<evidence type="ECO:0000256" key="1">
    <source>
        <dbReference type="SAM" id="MobiDB-lite"/>
    </source>
</evidence>
<dbReference type="SUPFAM" id="SSF56349">
    <property type="entry name" value="DNA breaking-rejoining enzymes"/>
    <property type="match status" value="1"/>
</dbReference>
<feature type="region of interest" description="Disordered" evidence="1">
    <location>
        <begin position="510"/>
        <end position="570"/>
    </location>
</feature>
<keyword evidence="3" id="KW-1185">Reference proteome</keyword>
<accession>A0A4Q0RYA5</accession>
<sequence>MITDEVVTGALARAARAKDSNECYDYCDTEQRYLVLRQRGPRVGWFVRANGQMKRIGNAKREPGDDSYLAVKKARDIAGARYYGMRSGRRPHTKGWSWADLDREFQASRQVKRKKGKRVKLPAPSTLSDIAGCFDKPQFAAWQTKRLSNLTDVDLIELLDAVHRERGHGACCKTLAWVRAALTWARSERTIESGLVGVVPWWEEIKPPQPTADEIEQMEERDREFNAARAAFKVEALGQLLAIHERYCAGRSGNRKVSPAVRASLWWVVFTLNRKYTCTQLRRSKLQYVDPLNPYSTTAQPWGTAEWPAEGVKNKRRFMLPIPPFLLHIARCCERDFEALIEKRRGLRIRSDWMFASSRRRSRRNHPQNPDPGLYPSSLNAHLRAMGGRKKNGKGEYTENYLGDLPQFWPHLVRTIATDFLKEHPDKVSGAAVSALLGHVLPHDRSDPDDKMSEVTREFYLTSQEMPLKTEAMKLWSDAVLLAYVKAGGTLPMPHELDPNSPAKLGWPLPKLPQVPGPQQHRGRLAASPRPRFTTGGKPRQTAATPETASQRVRLARAGPPLSETPPALLTRAQRLAIG</sequence>
<comment type="caution">
    <text evidence="2">The sequence shown here is derived from an EMBL/GenBank/DDBJ whole genome shotgun (WGS) entry which is preliminary data.</text>
</comment>
<dbReference type="EMBL" id="LBJQ01000089">
    <property type="protein sequence ID" value="RXH24216.1"/>
    <property type="molecule type" value="Genomic_DNA"/>
</dbReference>
<organism evidence="2 3">
    <name type="scientific">Bradyrhizobium nanningense</name>
    <dbReference type="NCBI Taxonomy" id="1325118"/>
    <lineage>
        <taxon>Bacteria</taxon>
        <taxon>Pseudomonadati</taxon>
        <taxon>Pseudomonadota</taxon>
        <taxon>Alphaproteobacteria</taxon>
        <taxon>Hyphomicrobiales</taxon>
        <taxon>Nitrobacteraceae</taxon>
        <taxon>Bradyrhizobium</taxon>
    </lineage>
</organism>
<evidence type="ECO:0000313" key="2">
    <source>
        <dbReference type="EMBL" id="RXH24216.1"/>
    </source>
</evidence>
<dbReference type="InterPro" id="IPR011010">
    <property type="entry name" value="DNA_brk_join_enz"/>
</dbReference>